<evidence type="ECO:0000259" key="16">
    <source>
        <dbReference type="Pfam" id="PF07715"/>
    </source>
</evidence>
<evidence type="ECO:0000256" key="3">
    <source>
        <dbReference type="ARBA" id="ARBA00022452"/>
    </source>
</evidence>
<evidence type="ECO:0000256" key="11">
    <source>
        <dbReference type="PROSITE-ProRule" id="PRU01360"/>
    </source>
</evidence>
<comment type="similarity">
    <text evidence="11 12">Belongs to the TonB-dependent receptor family.</text>
</comment>
<accession>A0ABT1W7Q6</accession>
<evidence type="ECO:0000256" key="2">
    <source>
        <dbReference type="ARBA" id="ARBA00022448"/>
    </source>
</evidence>
<dbReference type="InterPro" id="IPR039426">
    <property type="entry name" value="TonB-dep_rcpt-like"/>
</dbReference>
<evidence type="ECO:0000256" key="10">
    <source>
        <dbReference type="ARBA" id="ARBA00023237"/>
    </source>
</evidence>
<evidence type="ECO:0000313" key="18">
    <source>
        <dbReference type="Proteomes" id="UP001524587"/>
    </source>
</evidence>
<evidence type="ECO:0000313" key="17">
    <source>
        <dbReference type="EMBL" id="MCQ8278920.1"/>
    </source>
</evidence>
<feature type="signal peptide" evidence="14">
    <location>
        <begin position="1"/>
        <end position="28"/>
    </location>
</feature>
<feature type="region of interest" description="Disordered" evidence="13">
    <location>
        <begin position="34"/>
        <end position="55"/>
    </location>
</feature>
<dbReference type="PANTHER" id="PTHR32552:SF81">
    <property type="entry name" value="TONB-DEPENDENT OUTER MEMBRANE RECEPTOR"/>
    <property type="match status" value="1"/>
</dbReference>
<dbReference type="InterPro" id="IPR000531">
    <property type="entry name" value="Beta-barrel_TonB"/>
</dbReference>
<dbReference type="RefSeq" id="WP_422864399.1">
    <property type="nucleotide sequence ID" value="NZ_JAMSKV010000008.1"/>
</dbReference>
<gene>
    <name evidence="17" type="ORF">NFI95_10715</name>
</gene>
<comment type="caution">
    <text evidence="17">The sequence shown here is derived from an EMBL/GenBank/DDBJ whole genome shotgun (WGS) entry which is preliminary data.</text>
</comment>
<feature type="domain" description="TonB-dependent receptor plug" evidence="16">
    <location>
        <begin position="74"/>
        <end position="178"/>
    </location>
</feature>
<keyword evidence="17" id="KW-0675">Receptor</keyword>
<keyword evidence="6" id="KW-0408">Iron</keyword>
<evidence type="ECO:0000259" key="15">
    <source>
        <dbReference type="Pfam" id="PF00593"/>
    </source>
</evidence>
<feature type="domain" description="TonB-dependent receptor-like beta-barrel" evidence="15">
    <location>
        <begin position="302"/>
        <end position="733"/>
    </location>
</feature>
<name>A0ABT1W7Q6_9PROT</name>
<evidence type="ECO:0000256" key="8">
    <source>
        <dbReference type="ARBA" id="ARBA00023077"/>
    </source>
</evidence>
<dbReference type="PANTHER" id="PTHR32552">
    <property type="entry name" value="FERRICHROME IRON RECEPTOR-RELATED"/>
    <property type="match status" value="1"/>
</dbReference>
<evidence type="ECO:0000256" key="9">
    <source>
        <dbReference type="ARBA" id="ARBA00023136"/>
    </source>
</evidence>
<evidence type="ECO:0000256" key="6">
    <source>
        <dbReference type="ARBA" id="ARBA00023004"/>
    </source>
</evidence>
<evidence type="ECO:0000256" key="12">
    <source>
        <dbReference type="RuleBase" id="RU003357"/>
    </source>
</evidence>
<dbReference type="InterPro" id="IPR036942">
    <property type="entry name" value="Beta-barrel_TonB_sf"/>
</dbReference>
<keyword evidence="9 11" id="KW-0472">Membrane</keyword>
<evidence type="ECO:0000256" key="5">
    <source>
        <dbReference type="ARBA" id="ARBA00022692"/>
    </source>
</evidence>
<keyword evidence="10 11" id="KW-0998">Cell outer membrane</keyword>
<organism evidence="17 18">
    <name type="scientific">Endosaccharibacter trunci</name>
    <dbReference type="NCBI Taxonomy" id="2812733"/>
    <lineage>
        <taxon>Bacteria</taxon>
        <taxon>Pseudomonadati</taxon>
        <taxon>Pseudomonadota</taxon>
        <taxon>Alphaproteobacteria</taxon>
        <taxon>Acetobacterales</taxon>
        <taxon>Acetobacteraceae</taxon>
        <taxon>Endosaccharibacter</taxon>
    </lineage>
</organism>
<keyword evidence="18" id="KW-1185">Reference proteome</keyword>
<keyword evidence="8 12" id="KW-0798">TonB box</keyword>
<dbReference type="SUPFAM" id="SSF56935">
    <property type="entry name" value="Porins"/>
    <property type="match status" value="1"/>
</dbReference>
<sequence>MRPSDIRRRLFTGTFLCSVCLWQMPAFAAVDPASQTTANTGPAKPTTKTTSKMASSSGSEAIVVTGLSRRQLAQRAPVSVSIFSQQTLKTANVQNPYDLLALAPNVSIVQGQSAGSSFATIRGISQVRNGESPFAVVVDGVQQMDYRQFTQDLFDVSQIEVLRGPQGDLWGRNAIGGAIIINTEQGSNVTKANVLGGFGNGDDARVNLGASGPIVKDRVFYDMAFSEHSFGGLIPNAYLQQSADYLNEYGGRAHVRTVLLPELTADFRVGFDETRGGAAYYEYQPTKFIPGTCFLDASDPFGGPAPNANSISTHVCSNNRGLNTRDIRNASFTLTYDLPFATVRNVAGWVKINEYSGLDQFPYTASYDVDGVDGGQTQWTTITSWEDDLRISSSGHTRLRWMLGGYYLDRRDYLSTTVSDDTGQGVYRVSTTPVTASANPTTSFLGNSDHDQDFALYGHLSYDILKSLTGDFGYRYDWNNLNQYIDPISTSGVPAGCTESSGTACHRSIWFGHGQPKVSLSWLPLSNVTLYADYGIGFRSGHFNQPGTAQAAHLPGVADTAQAESAQTVEAGVKGRFFDDRLTAEGSVFRTWDRNPFYFLFVGALGAQILVNIDQVVLTGGELQLNYKLLPGLDVFANAGYTNSRINRFTFNPNDVGNWAPYVPNFTADVGLQYRRPITQTLAFFGRFDAEFKGKQYWDPENSTARRSFELYNLNFGVESVDRRWSASIYMKNMANYRYAQEFVDGGFVLPAEPRMVGGQIAFKY</sequence>
<dbReference type="Pfam" id="PF07715">
    <property type="entry name" value="Plug"/>
    <property type="match status" value="1"/>
</dbReference>
<proteinExistence type="inferred from homology"/>
<keyword evidence="2 11" id="KW-0813">Transport</keyword>
<evidence type="ECO:0000256" key="7">
    <source>
        <dbReference type="ARBA" id="ARBA00023065"/>
    </source>
</evidence>
<keyword evidence="5 11" id="KW-0812">Transmembrane</keyword>
<dbReference type="Gene3D" id="2.40.170.20">
    <property type="entry name" value="TonB-dependent receptor, beta-barrel domain"/>
    <property type="match status" value="1"/>
</dbReference>
<keyword evidence="3 11" id="KW-1134">Transmembrane beta strand</keyword>
<evidence type="ECO:0000256" key="4">
    <source>
        <dbReference type="ARBA" id="ARBA00022496"/>
    </source>
</evidence>
<evidence type="ECO:0000256" key="1">
    <source>
        <dbReference type="ARBA" id="ARBA00004571"/>
    </source>
</evidence>
<dbReference type="InterPro" id="IPR012910">
    <property type="entry name" value="Plug_dom"/>
</dbReference>
<dbReference type="PROSITE" id="PS52016">
    <property type="entry name" value="TONB_DEPENDENT_REC_3"/>
    <property type="match status" value="1"/>
</dbReference>
<dbReference type="Pfam" id="PF00593">
    <property type="entry name" value="TonB_dep_Rec_b-barrel"/>
    <property type="match status" value="1"/>
</dbReference>
<protein>
    <submittedName>
        <fullName evidence="17">TonB-dependent receptor</fullName>
    </submittedName>
</protein>
<comment type="subcellular location">
    <subcellularLocation>
        <location evidence="1 11">Cell outer membrane</location>
        <topology evidence="1 11">Multi-pass membrane protein</topology>
    </subcellularLocation>
</comment>
<evidence type="ECO:0000256" key="14">
    <source>
        <dbReference type="SAM" id="SignalP"/>
    </source>
</evidence>
<feature type="compositionally biased region" description="Low complexity" evidence="13">
    <location>
        <begin position="36"/>
        <end position="55"/>
    </location>
</feature>
<evidence type="ECO:0000256" key="13">
    <source>
        <dbReference type="SAM" id="MobiDB-lite"/>
    </source>
</evidence>
<dbReference type="EMBL" id="JAMSKV010000008">
    <property type="protein sequence ID" value="MCQ8278920.1"/>
    <property type="molecule type" value="Genomic_DNA"/>
</dbReference>
<keyword evidence="4" id="KW-0410">Iron transport</keyword>
<dbReference type="Proteomes" id="UP001524587">
    <property type="component" value="Unassembled WGS sequence"/>
</dbReference>
<feature type="chain" id="PRO_5045562789" evidence="14">
    <location>
        <begin position="29"/>
        <end position="765"/>
    </location>
</feature>
<keyword evidence="7" id="KW-0406">Ion transport</keyword>
<keyword evidence="14" id="KW-0732">Signal</keyword>
<reference evidence="17 18" key="1">
    <citation type="submission" date="2022-06" db="EMBL/GenBank/DDBJ databases">
        <title>Endosaccharibacter gen. nov., sp. nov., endophytic bacteria isolated from sugarcane.</title>
        <authorList>
            <person name="Pitiwittayakul N."/>
            <person name="Yukphan P."/>
            <person name="Charoenyingcharoen P."/>
            <person name="Tanasupawat S."/>
        </authorList>
    </citation>
    <scope>NUCLEOTIDE SEQUENCE [LARGE SCALE GENOMIC DNA]</scope>
    <source>
        <strain evidence="17 18">KSS8</strain>
    </source>
</reference>